<reference evidence="2 3" key="1">
    <citation type="submission" date="2016-10" db="EMBL/GenBank/DDBJ databases">
        <authorList>
            <person name="de Groot N.N."/>
        </authorList>
    </citation>
    <scope>NUCLEOTIDE SEQUENCE [LARGE SCALE GENOMIC DNA]</scope>
    <source>
        <strain evidence="2 3">DSM 527</strain>
    </source>
</reference>
<keyword evidence="1" id="KW-1133">Transmembrane helix</keyword>
<dbReference type="Proteomes" id="UP000199045">
    <property type="component" value="Unassembled WGS sequence"/>
</dbReference>
<proteinExistence type="predicted"/>
<keyword evidence="1" id="KW-0472">Membrane</keyword>
<protein>
    <submittedName>
        <fullName evidence="2">Uncharacterized protein</fullName>
    </submittedName>
</protein>
<gene>
    <name evidence="2" type="ORF">SAMN04488121_1031046</name>
</gene>
<dbReference type="AlphaFoldDB" id="A0A1G7SX55"/>
<organism evidence="2 3">
    <name type="scientific">Chitinophaga filiformis</name>
    <name type="common">Myxococcus filiformis</name>
    <name type="synonym">Flexibacter filiformis</name>
    <dbReference type="NCBI Taxonomy" id="104663"/>
    <lineage>
        <taxon>Bacteria</taxon>
        <taxon>Pseudomonadati</taxon>
        <taxon>Bacteroidota</taxon>
        <taxon>Chitinophagia</taxon>
        <taxon>Chitinophagales</taxon>
        <taxon>Chitinophagaceae</taxon>
        <taxon>Chitinophaga</taxon>
    </lineage>
</organism>
<dbReference type="RefSeq" id="WP_089834070.1">
    <property type="nucleotide sequence ID" value="NZ_FNBN01000003.1"/>
</dbReference>
<feature type="transmembrane region" description="Helical" evidence="1">
    <location>
        <begin position="6"/>
        <end position="26"/>
    </location>
</feature>
<dbReference type="EMBL" id="FNBN01000003">
    <property type="protein sequence ID" value="SDG27452.1"/>
    <property type="molecule type" value="Genomic_DNA"/>
</dbReference>
<name>A0A1G7SX55_CHIFI</name>
<evidence type="ECO:0000313" key="3">
    <source>
        <dbReference type="Proteomes" id="UP000199045"/>
    </source>
</evidence>
<sequence length="199" mass="22359">MDSLDIVKILGTGIAGFGFLLMYLAYKLIASLVTLPKVNPAILKMINRYMLVCFIMTVTVGVFTFMSTSYKNDLISNQEAVIKSKDTALNILTTSQKNKLLADSVSKAADSQTIAGVHSRQSSYLDTLQKYIESQHNPTQRDRFNHYKNSLSTIADSLTMSNVDHKRREFLKEKYVTLNDSITRLSLKVVANQQPIIQN</sequence>
<evidence type="ECO:0000313" key="2">
    <source>
        <dbReference type="EMBL" id="SDG27452.1"/>
    </source>
</evidence>
<dbReference type="OrthoDB" id="655696at2"/>
<keyword evidence="1" id="KW-0812">Transmembrane</keyword>
<dbReference type="STRING" id="104663.SAMN04488121_1031046"/>
<accession>A0A1G7SX55</accession>
<feature type="transmembrane region" description="Helical" evidence="1">
    <location>
        <begin position="46"/>
        <end position="66"/>
    </location>
</feature>
<evidence type="ECO:0000256" key="1">
    <source>
        <dbReference type="SAM" id="Phobius"/>
    </source>
</evidence>